<name>A0A2R6AG00_9ARCH</name>
<dbReference type="Pfam" id="PF04014">
    <property type="entry name" value="MazE_antitoxin"/>
    <property type="match status" value="1"/>
</dbReference>
<sequence length="78" mass="9109">MEYEGIVGSKNELYPPKKIREKLGLKPGQKVKFRVEGDKLVVERVPSVEELLEQEPLVKITLEEQLRERHRLSRLLEG</sequence>
<reference evidence="2 3" key="1">
    <citation type="submission" date="2017-04" db="EMBL/GenBank/DDBJ databases">
        <title>Novel microbial lineages endemic to geothermal iron-oxide mats fill important gaps in the evolutionary history of Archaea.</title>
        <authorList>
            <person name="Jay Z.J."/>
            <person name="Beam J.P."/>
            <person name="Dlakic M."/>
            <person name="Rusch D.B."/>
            <person name="Kozubal M.A."/>
            <person name="Inskeep W.P."/>
        </authorList>
    </citation>
    <scope>NUCLEOTIDE SEQUENCE [LARGE SCALE GENOMIC DNA]</scope>
    <source>
        <strain evidence="2">OSP_C</strain>
    </source>
</reference>
<feature type="domain" description="SpoVT-AbrB" evidence="1">
    <location>
        <begin position="5"/>
        <end position="50"/>
    </location>
</feature>
<evidence type="ECO:0000313" key="2">
    <source>
        <dbReference type="EMBL" id="PSN85253.1"/>
    </source>
</evidence>
<dbReference type="GO" id="GO:0003677">
    <property type="term" value="F:DNA binding"/>
    <property type="evidence" value="ECO:0007669"/>
    <property type="project" value="InterPro"/>
</dbReference>
<dbReference type="SUPFAM" id="SSF89447">
    <property type="entry name" value="AbrB/MazE/MraZ-like"/>
    <property type="match status" value="1"/>
</dbReference>
<dbReference type="AlphaFoldDB" id="A0A2R6AG00"/>
<comment type="caution">
    <text evidence="2">The sequence shown here is derived from an EMBL/GenBank/DDBJ whole genome shotgun (WGS) entry which is preliminary data.</text>
</comment>
<protein>
    <recommendedName>
        <fullName evidence="1">SpoVT-AbrB domain-containing protein</fullName>
    </recommendedName>
</protein>
<dbReference type="SMART" id="SM00966">
    <property type="entry name" value="SpoVT_AbrB"/>
    <property type="match status" value="1"/>
</dbReference>
<dbReference type="InterPro" id="IPR007159">
    <property type="entry name" value="SpoVT-AbrB_dom"/>
</dbReference>
<organism evidence="2 3">
    <name type="scientific">Candidatus Marsarchaeota G1 archaeon OSP_C</name>
    <dbReference type="NCBI Taxonomy" id="1978154"/>
    <lineage>
        <taxon>Archaea</taxon>
        <taxon>Candidatus Marsarchaeota</taxon>
        <taxon>Candidatus Marsarchaeota group 1</taxon>
    </lineage>
</organism>
<evidence type="ECO:0000313" key="3">
    <source>
        <dbReference type="Proteomes" id="UP000241473"/>
    </source>
</evidence>
<dbReference type="Proteomes" id="UP000241473">
    <property type="component" value="Unassembled WGS sequence"/>
</dbReference>
<dbReference type="NCBIfam" id="TIGR01439">
    <property type="entry name" value="lp_hng_hel_AbrB"/>
    <property type="match status" value="1"/>
</dbReference>
<proteinExistence type="predicted"/>
<dbReference type="Gene3D" id="2.10.260.10">
    <property type="match status" value="1"/>
</dbReference>
<evidence type="ECO:0000259" key="1">
    <source>
        <dbReference type="SMART" id="SM00966"/>
    </source>
</evidence>
<dbReference type="EMBL" id="NEXB01000148">
    <property type="protein sequence ID" value="PSN85253.1"/>
    <property type="molecule type" value="Genomic_DNA"/>
</dbReference>
<dbReference type="InterPro" id="IPR037914">
    <property type="entry name" value="SpoVT-AbrB_sf"/>
</dbReference>
<gene>
    <name evidence="2" type="ORF">B9Q00_11120</name>
</gene>
<accession>A0A2R6AG00</accession>